<dbReference type="PANTHER" id="PTHR14089">
    <property type="entry name" value="PRE-MRNA-SPLICING FACTOR RBM22"/>
    <property type="match status" value="1"/>
</dbReference>
<proteinExistence type="predicted"/>
<keyword evidence="3" id="KW-1185">Reference proteome</keyword>
<evidence type="ECO:0000313" key="2">
    <source>
        <dbReference type="Ensembl" id="ENSSTUP00000013285.1"/>
    </source>
</evidence>
<evidence type="ECO:0000256" key="1">
    <source>
        <dbReference type="ARBA" id="ARBA00022884"/>
    </source>
</evidence>
<sequence length="243" mass="26967">MCFKKTEVGQTCSKMVCQTWSMPNQRFEDTGLDMKDDVPKSDVNKEYYKQYGERRNSDGTRSVGLLGKAPCSSEMLLKLCKRGVSLHNIMDHYYGINDPVGDKLLIRASTMPQLDTPEDKTITTLDIVVVCSYWNPRGKEAIKDGVSEIGTKLDPVPGLPGATPVLNVLCVCCAISLSYLCVDPAVCLLCVSFLPFRFWWSYVSHGFHGSPSSPFMGMRSPGHIHYPSQDLQHMGAHAARHGD</sequence>
<accession>A0A673WMR9</accession>
<dbReference type="Proteomes" id="UP000472277">
    <property type="component" value="Chromosome 13"/>
</dbReference>
<dbReference type="InParanoid" id="A0A673WMR9"/>
<dbReference type="GO" id="GO:0071007">
    <property type="term" value="C:U2-type catalytic step 2 spliceosome"/>
    <property type="evidence" value="ECO:0007669"/>
    <property type="project" value="TreeGrafter"/>
</dbReference>
<dbReference type="GO" id="GO:0071006">
    <property type="term" value="C:U2-type catalytic step 1 spliceosome"/>
    <property type="evidence" value="ECO:0007669"/>
    <property type="project" value="TreeGrafter"/>
</dbReference>
<protein>
    <submittedName>
        <fullName evidence="2">Uncharacterized protein</fullName>
    </submittedName>
</protein>
<dbReference type="GO" id="GO:0000974">
    <property type="term" value="C:Prp19 complex"/>
    <property type="evidence" value="ECO:0007669"/>
    <property type="project" value="TreeGrafter"/>
</dbReference>
<dbReference type="GeneTree" id="ENSGT00990000213993"/>
<evidence type="ECO:0000313" key="3">
    <source>
        <dbReference type="Proteomes" id="UP000472277"/>
    </source>
</evidence>
<dbReference type="PANTHER" id="PTHR14089:SF18">
    <property type="entry name" value="PRE-MRNA-SPLICING FACTOR RBM22"/>
    <property type="match status" value="1"/>
</dbReference>
<dbReference type="GO" id="GO:0036002">
    <property type="term" value="F:pre-mRNA binding"/>
    <property type="evidence" value="ECO:0007669"/>
    <property type="project" value="TreeGrafter"/>
</dbReference>
<dbReference type="Ensembl" id="ENSSTUT00000014044.1">
    <property type="protein sequence ID" value="ENSSTUP00000013285.1"/>
    <property type="gene ID" value="ENSSTUG00000006188.1"/>
</dbReference>
<reference evidence="2" key="2">
    <citation type="submission" date="2025-09" db="UniProtKB">
        <authorList>
            <consortium name="Ensembl"/>
        </authorList>
    </citation>
    <scope>IDENTIFICATION</scope>
</reference>
<keyword evidence="1" id="KW-0694">RNA-binding</keyword>
<name>A0A673WMR9_SALTR</name>
<dbReference type="GO" id="GO:0017070">
    <property type="term" value="F:U6 snRNA binding"/>
    <property type="evidence" value="ECO:0007669"/>
    <property type="project" value="TreeGrafter"/>
</dbReference>
<dbReference type="InterPro" id="IPR039171">
    <property type="entry name" value="Cwc2/Slt11"/>
</dbReference>
<reference evidence="2" key="1">
    <citation type="submission" date="2025-08" db="UniProtKB">
        <authorList>
            <consortium name="Ensembl"/>
        </authorList>
    </citation>
    <scope>IDENTIFICATION</scope>
</reference>
<dbReference type="GO" id="GO:0006397">
    <property type="term" value="P:mRNA processing"/>
    <property type="evidence" value="ECO:0007669"/>
    <property type="project" value="UniProtKB-KW"/>
</dbReference>
<dbReference type="AlphaFoldDB" id="A0A673WMR9"/>
<organism evidence="2 3">
    <name type="scientific">Salmo trutta</name>
    <name type="common">Brown trout</name>
    <dbReference type="NCBI Taxonomy" id="8032"/>
    <lineage>
        <taxon>Eukaryota</taxon>
        <taxon>Metazoa</taxon>
        <taxon>Chordata</taxon>
        <taxon>Craniata</taxon>
        <taxon>Vertebrata</taxon>
        <taxon>Euteleostomi</taxon>
        <taxon>Actinopterygii</taxon>
        <taxon>Neopterygii</taxon>
        <taxon>Teleostei</taxon>
        <taxon>Protacanthopterygii</taxon>
        <taxon>Salmoniformes</taxon>
        <taxon>Salmonidae</taxon>
        <taxon>Salmoninae</taxon>
        <taxon>Salmo</taxon>
    </lineage>
</organism>